<sequence>MVLLCIMLYYYLQLLKRRCKIKKKRESEFLTEEEIKAILRVPDRRSLRGKRDYALLLLMLSTGLRKAEVCGLKQQDVTIYRNQPVVDVIGKGGRHRRVALNGDVVEAVNDYRRSLNRMQDLSTKCPNNNAPEKHLFYTLGERGNCEIVPLTHKAVDCLLRRVKKAALINKRITPHSTRHTFATALLDKGVDLKTVQELMGHSHIRTTERYLHTSDEKKMDAVSRLQFI</sequence>
<dbReference type="InterPro" id="IPR013762">
    <property type="entry name" value="Integrase-like_cat_sf"/>
</dbReference>
<dbReference type="GO" id="GO:0015074">
    <property type="term" value="P:DNA integration"/>
    <property type="evidence" value="ECO:0007669"/>
    <property type="project" value="InterPro"/>
</dbReference>
<evidence type="ECO:0000313" key="6">
    <source>
        <dbReference type="Proteomes" id="UP000094056"/>
    </source>
</evidence>
<name>A0A1E3XD41_9BACT</name>
<dbReference type="GO" id="GO:0006310">
    <property type="term" value="P:DNA recombination"/>
    <property type="evidence" value="ECO:0007669"/>
    <property type="project" value="UniProtKB-KW"/>
</dbReference>
<evidence type="ECO:0000313" key="5">
    <source>
        <dbReference type="EMBL" id="ODS33546.1"/>
    </source>
</evidence>
<accession>A0A1E3XD41</accession>
<dbReference type="InterPro" id="IPR002104">
    <property type="entry name" value="Integrase_catalytic"/>
</dbReference>
<keyword evidence="2" id="KW-0238">DNA-binding</keyword>
<feature type="domain" description="Tyr recombinase" evidence="4">
    <location>
        <begin position="25"/>
        <end position="223"/>
    </location>
</feature>
<dbReference type="PANTHER" id="PTHR30349">
    <property type="entry name" value="PHAGE INTEGRASE-RELATED"/>
    <property type="match status" value="1"/>
</dbReference>
<evidence type="ECO:0000256" key="1">
    <source>
        <dbReference type="ARBA" id="ARBA00008857"/>
    </source>
</evidence>
<dbReference type="EMBL" id="MAYW01000025">
    <property type="protein sequence ID" value="ODS33546.1"/>
    <property type="molecule type" value="Genomic_DNA"/>
</dbReference>
<dbReference type="InterPro" id="IPR011010">
    <property type="entry name" value="DNA_brk_join_enz"/>
</dbReference>
<comment type="similarity">
    <text evidence="1">Belongs to the 'phage' integrase family.</text>
</comment>
<dbReference type="AlphaFoldDB" id="A0A1E3XD41"/>
<reference evidence="5 6" key="1">
    <citation type="submission" date="2016-07" db="EMBL/GenBank/DDBJ databases">
        <title>Draft genome of Scalindua rubra, obtained from a brine-seawater interface in the Red Sea, sheds light on salt adaptation in anammox bacteria.</title>
        <authorList>
            <person name="Speth D.R."/>
            <person name="Lagkouvardos I."/>
            <person name="Wang Y."/>
            <person name="Qian P.-Y."/>
            <person name="Dutilh B.E."/>
            <person name="Jetten M.S."/>
        </authorList>
    </citation>
    <scope>NUCLEOTIDE SEQUENCE [LARGE SCALE GENOMIC DNA]</scope>
    <source>
        <strain evidence="5">BSI-1</strain>
    </source>
</reference>
<dbReference type="PROSITE" id="PS51898">
    <property type="entry name" value="TYR_RECOMBINASE"/>
    <property type="match status" value="1"/>
</dbReference>
<gene>
    <name evidence="5" type="ORF">SCARUB_01280</name>
</gene>
<dbReference type="PATRIC" id="fig|1872076.5.peg.1474"/>
<comment type="caution">
    <text evidence="5">The sequence shown here is derived from an EMBL/GenBank/DDBJ whole genome shotgun (WGS) entry which is preliminary data.</text>
</comment>
<evidence type="ECO:0000256" key="3">
    <source>
        <dbReference type="ARBA" id="ARBA00023172"/>
    </source>
</evidence>
<dbReference type="InterPro" id="IPR050090">
    <property type="entry name" value="Tyrosine_recombinase_XerCD"/>
</dbReference>
<protein>
    <submittedName>
        <fullName evidence="5">Site-specific recombinase</fullName>
    </submittedName>
</protein>
<evidence type="ECO:0000256" key="2">
    <source>
        <dbReference type="ARBA" id="ARBA00023125"/>
    </source>
</evidence>
<evidence type="ECO:0000259" key="4">
    <source>
        <dbReference type="PROSITE" id="PS51898"/>
    </source>
</evidence>
<dbReference type="SUPFAM" id="SSF56349">
    <property type="entry name" value="DNA breaking-rejoining enzymes"/>
    <property type="match status" value="1"/>
</dbReference>
<dbReference type="Gene3D" id="1.10.443.10">
    <property type="entry name" value="Intergrase catalytic core"/>
    <property type="match status" value="1"/>
</dbReference>
<dbReference type="GO" id="GO:0003677">
    <property type="term" value="F:DNA binding"/>
    <property type="evidence" value="ECO:0007669"/>
    <property type="project" value="UniProtKB-KW"/>
</dbReference>
<organism evidence="5 6">
    <name type="scientific">Candidatus Scalindua rubra</name>
    <dbReference type="NCBI Taxonomy" id="1872076"/>
    <lineage>
        <taxon>Bacteria</taxon>
        <taxon>Pseudomonadati</taxon>
        <taxon>Planctomycetota</taxon>
        <taxon>Candidatus Brocadiia</taxon>
        <taxon>Candidatus Brocadiales</taxon>
        <taxon>Candidatus Scalinduaceae</taxon>
        <taxon>Candidatus Scalindua</taxon>
    </lineage>
</organism>
<keyword evidence="3" id="KW-0233">DNA recombination</keyword>
<dbReference type="Pfam" id="PF00589">
    <property type="entry name" value="Phage_integrase"/>
    <property type="match status" value="1"/>
</dbReference>
<proteinExistence type="inferred from homology"/>
<dbReference type="Proteomes" id="UP000094056">
    <property type="component" value="Unassembled WGS sequence"/>
</dbReference>
<dbReference type="PANTHER" id="PTHR30349:SF41">
    <property type="entry name" value="INTEGRASE_RECOMBINASE PROTEIN MJ0367-RELATED"/>
    <property type="match status" value="1"/>
</dbReference>